<proteinExistence type="predicted"/>
<evidence type="ECO:0000313" key="1">
    <source>
        <dbReference type="EMBL" id="SDD02328.1"/>
    </source>
</evidence>
<reference evidence="2" key="1">
    <citation type="submission" date="2016-10" db="EMBL/GenBank/DDBJ databases">
        <authorList>
            <person name="Varghese N."/>
            <person name="Submissions S."/>
        </authorList>
    </citation>
    <scope>NUCLEOTIDE SEQUENCE [LARGE SCALE GENOMIC DNA]</scope>
    <source>
        <strain evidence="2">DSM 26382</strain>
    </source>
</reference>
<organism evidence="1 2">
    <name type="scientific">Ectopseudomonas chengduensis</name>
    <dbReference type="NCBI Taxonomy" id="489632"/>
    <lineage>
        <taxon>Bacteria</taxon>
        <taxon>Pseudomonadati</taxon>
        <taxon>Pseudomonadota</taxon>
        <taxon>Gammaproteobacteria</taxon>
        <taxon>Pseudomonadales</taxon>
        <taxon>Pseudomonadaceae</taxon>
        <taxon>Ectopseudomonas</taxon>
    </lineage>
</organism>
<dbReference type="Proteomes" id="UP000199467">
    <property type="component" value="Unassembled WGS sequence"/>
</dbReference>
<keyword evidence="2" id="KW-1185">Reference proteome</keyword>
<gene>
    <name evidence="1" type="ORF">SAMN05216576_109180</name>
</gene>
<protein>
    <submittedName>
        <fullName evidence="1">Uncharacterized protein</fullName>
    </submittedName>
</protein>
<dbReference type="EMBL" id="FMZQ01000009">
    <property type="protein sequence ID" value="SDD02328.1"/>
    <property type="molecule type" value="Genomic_DNA"/>
</dbReference>
<evidence type="ECO:0000313" key="2">
    <source>
        <dbReference type="Proteomes" id="UP000199467"/>
    </source>
</evidence>
<dbReference type="AlphaFoldDB" id="A0A1G6RCR0"/>
<accession>A0A1G6RCR0</accession>
<sequence length="46" mass="5245">MRLPRMRNVMAWTLVVLLLIVVALLGIRIAGLSSLPELEPWHRLVP</sequence>
<name>A0A1G6RCR0_9GAMM</name>